<dbReference type="PANTHER" id="PTHR43708:SF8">
    <property type="entry name" value="OXIDOREDUCTASE"/>
    <property type="match status" value="1"/>
</dbReference>
<dbReference type="InterPro" id="IPR036291">
    <property type="entry name" value="NAD(P)-bd_dom_sf"/>
</dbReference>
<dbReference type="SUPFAM" id="SSF55347">
    <property type="entry name" value="Glyceraldehyde-3-phosphate dehydrogenase-like, C-terminal domain"/>
    <property type="match status" value="1"/>
</dbReference>
<dbReference type="EMBL" id="DVLP01000028">
    <property type="protein sequence ID" value="HIT74130.1"/>
    <property type="molecule type" value="Genomic_DNA"/>
</dbReference>
<proteinExistence type="predicted"/>
<dbReference type="AlphaFoldDB" id="A0A9D1KL13"/>
<reference evidence="3" key="2">
    <citation type="journal article" date="2021" name="PeerJ">
        <title>Extensive microbial diversity within the chicken gut microbiome revealed by metagenomics and culture.</title>
        <authorList>
            <person name="Gilroy R."/>
            <person name="Ravi A."/>
            <person name="Getino M."/>
            <person name="Pursley I."/>
            <person name="Horton D.L."/>
            <person name="Alikhan N.F."/>
            <person name="Baker D."/>
            <person name="Gharbi K."/>
            <person name="Hall N."/>
            <person name="Watson M."/>
            <person name="Adriaenssens E.M."/>
            <person name="Foster-Nyarko E."/>
            <person name="Jarju S."/>
            <person name="Secka A."/>
            <person name="Antonio M."/>
            <person name="Oren A."/>
            <person name="Chaudhuri R.R."/>
            <person name="La Ragione R."/>
            <person name="Hildebrand F."/>
            <person name="Pallen M.J."/>
        </authorList>
    </citation>
    <scope>NUCLEOTIDE SEQUENCE</scope>
    <source>
        <strain evidence="3">ChiGjej1B1-24693</strain>
    </source>
</reference>
<dbReference type="InterPro" id="IPR051317">
    <property type="entry name" value="Gfo/Idh/MocA_oxidoreduct"/>
</dbReference>
<gene>
    <name evidence="3" type="ORF">IAA98_00920</name>
</gene>
<dbReference type="Gene3D" id="3.30.360.10">
    <property type="entry name" value="Dihydrodipicolinate Reductase, domain 2"/>
    <property type="match status" value="1"/>
</dbReference>
<evidence type="ECO:0000259" key="1">
    <source>
        <dbReference type="Pfam" id="PF01408"/>
    </source>
</evidence>
<feature type="domain" description="Gfo/Idh/MocA-like oxidoreductase N-terminal" evidence="1">
    <location>
        <begin position="3"/>
        <end position="118"/>
    </location>
</feature>
<dbReference type="PANTHER" id="PTHR43708">
    <property type="entry name" value="CONSERVED EXPRESSED OXIDOREDUCTASE (EUROFUNG)"/>
    <property type="match status" value="1"/>
</dbReference>
<organism evidence="3 4">
    <name type="scientific">Candidatus Avipropionibacterium avicola</name>
    <dbReference type="NCBI Taxonomy" id="2840701"/>
    <lineage>
        <taxon>Bacteria</taxon>
        <taxon>Bacillati</taxon>
        <taxon>Actinomycetota</taxon>
        <taxon>Actinomycetes</taxon>
        <taxon>Propionibacteriales</taxon>
        <taxon>Propionibacteriaceae</taxon>
        <taxon>Propionibacteriaceae incertae sedis</taxon>
        <taxon>Candidatus Avipropionibacterium</taxon>
    </lineage>
</organism>
<dbReference type="Pfam" id="PF01408">
    <property type="entry name" value="GFO_IDH_MocA"/>
    <property type="match status" value="1"/>
</dbReference>
<dbReference type="GO" id="GO:0000166">
    <property type="term" value="F:nucleotide binding"/>
    <property type="evidence" value="ECO:0007669"/>
    <property type="project" value="InterPro"/>
</dbReference>
<dbReference type="Gene3D" id="3.40.50.720">
    <property type="entry name" value="NAD(P)-binding Rossmann-like Domain"/>
    <property type="match status" value="1"/>
</dbReference>
<comment type="caution">
    <text evidence="3">The sequence shown here is derived from an EMBL/GenBank/DDBJ whole genome shotgun (WGS) entry which is preliminary data.</text>
</comment>
<reference evidence="3" key="1">
    <citation type="submission" date="2020-10" db="EMBL/GenBank/DDBJ databases">
        <authorList>
            <person name="Gilroy R."/>
        </authorList>
    </citation>
    <scope>NUCLEOTIDE SEQUENCE</scope>
    <source>
        <strain evidence="3">ChiGjej1B1-24693</strain>
    </source>
</reference>
<dbReference type="InterPro" id="IPR000683">
    <property type="entry name" value="Gfo/Idh/MocA-like_OxRdtase_N"/>
</dbReference>
<dbReference type="Proteomes" id="UP000886842">
    <property type="component" value="Unassembled WGS sequence"/>
</dbReference>
<dbReference type="SUPFAM" id="SSF51735">
    <property type="entry name" value="NAD(P)-binding Rossmann-fold domains"/>
    <property type="match status" value="1"/>
</dbReference>
<sequence>MTVRVGIAGAGGISRSHISGLAATEGAEVTVVQDLDLARATETAATCGATATDSLDELLDQADAVFVCTPTAAHRPIVEQVVGRGLAVFCEKPLATDLAEAEAMGRAVAAAGVVNQVGLPLRRVAAFAVLRELMRDPDNGPLLAISMHTISRARDKVLAGWRGDSVQAGGGMLIEVGFHDVDLLQWFGGPIASATGQVTPGTHAGIEDAATVSLGFAQGGTAALTAAWNAAPVPGQSRRIHAIFDRAEYLLEYDGAHRRLVADGPGERHQEWDGDALDAAALEAGIETNPQAAFIRAVREGGPASPTVADAVEVHRVLDHVYRAAHGS</sequence>
<accession>A0A9D1KL13</accession>
<evidence type="ECO:0000313" key="4">
    <source>
        <dbReference type="Proteomes" id="UP000886842"/>
    </source>
</evidence>
<dbReference type="Pfam" id="PF22725">
    <property type="entry name" value="GFO_IDH_MocA_C3"/>
    <property type="match status" value="1"/>
</dbReference>
<protein>
    <submittedName>
        <fullName evidence="3">Gfo/Idh/MocA family oxidoreductase</fullName>
    </submittedName>
</protein>
<dbReference type="InterPro" id="IPR055170">
    <property type="entry name" value="GFO_IDH_MocA-like_dom"/>
</dbReference>
<name>A0A9D1KL13_9ACTN</name>
<feature type="domain" description="GFO/IDH/MocA-like oxidoreductase" evidence="2">
    <location>
        <begin position="128"/>
        <end position="235"/>
    </location>
</feature>
<evidence type="ECO:0000259" key="2">
    <source>
        <dbReference type="Pfam" id="PF22725"/>
    </source>
</evidence>
<evidence type="ECO:0000313" key="3">
    <source>
        <dbReference type="EMBL" id="HIT74130.1"/>
    </source>
</evidence>